<keyword evidence="5 7" id="KW-0460">Magnesium</keyword>
<dbReference type="NCBIfam" id="TIGR00379">
    <property type="entry name" value="cobB"/>
    <property type="match status" value="1"/>
</dbReference>
<dbReference type="CDD" id="cd03130">
    <property type="entry name" value="GATase1_CobB"/>
    <property type="match status" value="1"/>
</dbReference>
<keyword evidence="3 7" id="KW-0547">Nucleotide-binding</keyword>
<evidence type="ECO:0000256" key="6">
    <source>
        <dbReference type="ARBA" id="ARBA00022962"/>
    </source>
</evidence>
<keyword evidence="7" id="KW-0169">Cobalamin biosynthesis</keyword>
<dbReference type="NCBIfam" id="NF002204">
    <property type="entry name" value="PRK01077.1"/>
    <property type="match status" value="1"/>
</dbReference>
<dbReference type="GO" id="GO:0005524">
    <property type="term" value="F:ATP binding"/>
    <property type="evidence" value="ECO:0007669"/>
    <property type="project" value="UniProtKB-UniRule"/>
</dbReference>
<protein>
    <recommendedName>
        <fullName evidence="7">Hydrogenobyrinate a,c-diamide synthase</fullName>
        <ecNumber evidence="7">6.3.5.9</ecNumber>
    </recommendedName>
    <alternativeName>
        <fullName evidence="7">Hydrogenobyrinic acid a,c-diamide synthase</fullName>
    </alternativeName>
</protein>
<dbReference type="GO" id="GO:0009236">
    <property type="term" value="P:cobalamin biosynthetic process"/>
    <property type="evidence" value="ECO:0007669"/>
    <property type="project" value="UniProtKB-UniRule"/>
</dbReference>
<evidence type="ECO:0000256" key="4">
    <source>
        <dbReference type="ARBA" id="ARBA00022840"/>
    </source>
</evidence>
<gene>
    <name evidence="7" type="primary">cobB</name>
    <name evidence="10" type="ORF">K8U80_03635</name>
</gene>
<reference evidence="10" key="1">
    <citation type="journal article" date="2021" name="PeerJ">
        <title>Extensive microbial diversity within the chicken gut microbiome revealed by metagenomics and culture.</title>
        <authorList>
            <person name="Gilroy R."/>
            <person name="Ravi A."/>
            <person name="Getino M."/>
            <person name="Pursley I."/>
            <person name="Horton D.L."/>
            <person name="Alikhan N.F."/>
            <person name="Baker D."/>
            <person name="Gharbi K."/>
            <person name="Hall N."/>
            <person name="Watson M."/>
            <person name="Adriaenssens E.M."/>
            <person name="Foster-Nyarko E."/>
            <person name="Jarju S."/>
            <person name="Secka A."/>
            <person name="Antonio M."/>
            <person name="Oren A."/>
            <person name="Chaudhuri R.R."/>
            <person name="La Ragione R."/>
            <person name="Hildebrand F."/>
            <person name="Pallen M.J."/>
        </authorList>
    </citation>
    <scope>NUCLEOTIDE SEQUENCE</scope>
    <source>
        <strain evidence="10">ChiGjej2B2-7701</strain>
    </source>
</reference>
<comment type="pathway">
    <text evidence="7">Cofactor biosynthesis; adenosylcobalamin biosynthesis; cob(II)yrinate a,c-diamide from precorrin-2 (aerobic route): step 9/10.</text>
</comment>
<evidence type="ECO:0000256" key="3">
    <source>
        <dbReference type="ARBA" id="ARBA00022741"/>
    </source>
</evidence>
<evidence type="ECO:0000259" key="8">
    <source>
        <dbReference type="Pfam" id="PF01656"/>
    </source>
</evidence>
<dbReference type="Pfam" id="PF01656">
    <property type="entry name" value="CbiA"/>
    <property type="match status" value="1"/>
</dbReference>
<comment type="miscellaneous">
    <text evidence="7">The a and c carboxylates of hydrogenobyrinate are activated for nucleophilic attack via formation of a phosphorylated intermediate by ATP. CobB catalyzes first the amidation of the c-carboxylate, and then that of the a-carboxylate.</text>
</comment>
<evidence type="ECO:0000313" key="10">
    <source>
        <dbReference type="EMBL" id="HJG30471.1"/>
    </source>
</evidence>
<dbReference type="Gene3D" id="3.40.50.880">
    <property type="match status" value="1"/>
</dbReference>
<dbReference type="EC" id="6.3.5.9" evidence="7"/>
<comment type="function">
    <text evidence="7">Catalyzes the ATP-dependent amidation of the two carboxylate groups at positions a and c of hydrogenobyrinate, using either L-glutamine or ammonia as the nitrogen source.</text>
</comment>
<dbReference type="PROSITE" id="PS51274">
    <property type="entry name" value="GATASE_COBBQ"/>
    <property type="match status" value="1"/>
</dbReference>
<dbReference type="PANTHER" id="PTHR43873:SF1">
    <property type="entry name" value="COBYRINATE A,C-DIAMIDE SYNTHASE"/>
    <property type="match status" value="1"/>
</dbReference>
<keyword evidence="2 7" id="KW-0436">Ligase</keyword>
<dbReference type="AlphaFoldDB" id="A0A921IPC4"/>
<accession>A0A921IPC4</accession>
<organism evidence="10 11">
    <name type="scientific">Collinsella ihumii</name>
    <dbReference type="NCBI Taxonomy" id="1720204"/>
    <lineage>
        <taxon>Bacteria</taxon>
        <taxon>Bacillati</taxon>
        <taxon>Actinomycetota</taxon>
        <taxon>Coriobacteriia</taxon>
        <taxon>Coriobacteriales</taxon>
        <taxon>Coriobacteriaceae</taxon>
        <taxon>Collinsella</taxon>
    </lineage>
</organism>
<dbReference type="InterPro" id="IPR029062">
    <property type="entry name" value="Class_I_gatase-like"/>
</dbReference>
<evidence type="ECO:0000256" key="5">
    <source>
        <dbReference type="ARBA" id="ARBA00022842"/>
    </source>
</evidence>
<evidence type="ECO:0000259" key="9">
    <source>
        <dbReference type="Pfam" id="PF07685"/>
    </source>
</evidence>
<dbReference type="InterPro" id="IPR002586">
    <property type="entry name" value="CobQ/CobB/MinD/ParA_Nub-bd_dom"/>
</dbReference>
<comment type="caution">
    <text evidence="10">The sequence shown here is derived from an EMBL/GenBank/DDBJ whole genome shotgun (WGS) entry which is preliminary data.</text>
</comment>
<comment type="similarity">
    <text evidence="7">Belongs to the CobB/CbiA family.</text>
</comment>
<dbReference type="SUPFAM" id="SSF52317">
    <property type="entry name" value="Class I glutamine amidotransferase-like"/>
    <property type="match status" value="1"/>
</dbReference>
<proteinExistence type="inferred from homology"/>
<comment type="catalytic activity">
    <reaction evidence="7">
        <text>hydrogenobyrinate + 2 L-glutamine + 2 ATP + 2 H2O = hydrogenobyrinate a,c-diamide + 2 L-glutamate + 2 ADP + 2 phosphate + 2 H(+)</text>
        <dbReference type="Rhea" id="RHEA:12544"/>
        <dbReference type="ChEBI" id="CHEBI:15377"/>
        <dbReference type="ChEBI" id="CHEBI:15378"/>
        <dbReference type="ChEBI" id="CHEBI:29985"/>
        <dbReference type="ChEBI" id="CHEBI:30616"/>
        <dbReference type="ChEBI" id="CHEBI:43474"/>
        <dbReference type="ChEBI" id="CHEBI:58359"/>
        <dbReference type="ChEBI" id="CHEBI:77873"/>
        <dbReference type="ChEBI" id="CHEBI:77874"/>
        <dbReference type="ChEBI" id="CHEBI:456216"/>
        <dbReference type="EC" id="6.3.5.9"/>
    </reaction>
</comment>
<evidence type="ECO:0000256" key="2">
    <source>
        <dbReference type="ARBA" id="ARBA00022598"/>
    </source>
</evidence>
<feature type="site" description="Increases nucleophilicity of active site Cys" evidence="7">
    <location>
        <position position="435"/>
    </location>
</feature>
<evidence type="ECO:0000256" key="7">
    <source>
        <dbReference type="HAMAP-Rule" id="MF_00027"/>
    </source>
</evidence>
<dbReference type="Gene3D" id="3.40.50.300">
    <property type="entry name" value="P-loop containing nucleotide triphosphate hydrolases"/>
    <property type="match status" value="2"/>
</dbReference>
<reference evidence="10" key="2">
    <citation type="submission" date="2021-09" db="EMBL/GenBank/DDBJ databases">
        <authorList>
            <person name="Gilroy R."/>
        </authorList>
    </citation>
    <scope>NUCLEOTIDE SEQUENCE</scope>
    <source>
        <strain evidence="10">ChiGjej2B2-7701</strain>
    </source>
</reference>
<sequence>MTAVALPPRVMIAAPASGSGKTVVTCALIRLLQRAGMAPAAFKCGPDFIDQLFHREVTGAAAGNLDAFFSDTPTLASLMARGAADCDIAVVEGAMGLFDGMAPGTTDGSAYDVARATATPVVLVVPARGASTSLAATVQGFCRFRPDADVRGVILNGCSAHACAYASEAIERECGVEVVGYVPRDDAFALESRHLGLVTAGEVADLRARVDAMADVLAATIDLERLVGLARAARPMEVEPYRSDPVGRAAPRIAVACDEAFCFRYAENLRMLEDMGAELVSFSPLRDPGLPEGADGLYLCGGYPELHAEALARNGALRSRIRRALAGGMPCVAECGGFLYLLERLEDEAGAVWPMVGALKGAARRGGGLEHFGYIELTCGAPGLYGDAGVALRGHEFHYWRAEFEGDDAVARKPRRERSWPCLVHTPSLAAGFPHVYYPSNPEAARAFVRACDRHRKQGSNEG</sequence>
<comment type="cofactor">
    <cofactor evidence="1 7">
        <name>Mg(2+)</name>
        <dbReference type="ChEBI" id="CHEBI:18420"/>
    </cofactor>
</comment>
<dbReference type="PANTHER" id="PTHR43873">
    <property type="entry name" value="COBYRINATE A,C-DIAMIDE SYNTHASE"/>
    <property type="match status" value="1"/>
</dbReference>
<feature type="domain" description="CobB/CobQ-like glutamine amidotransferase" evidence="9">
    <location>
        <begin position="252"/>
        <end position="404"/>
    </location>
</feature>
<dbReference type="InterPro" id="IPR027417">
    <property type="entry name" value="P-loop_NTPase"/>
</dbReference>
<keyword evidence="6 7" id="KW-0315">Glutamine amidotransferase</keyword>
<keyword evidence="4 7" id="KW-0067">ATP-binding</keyword>
<evidence type="ECO:0000256" key="1">
    <source>
        <dbReference type="ARBA" id="ARBA00001946"/>
    </source>
</evidence>
<dbReference type="GO" id="GO:0042242">
    <property type="term" value="F:cobyrinic acid a,c-diamide synthase activity"/>
    <property type="evidence" value="ECO:0007669"/>
    <property type="project" value="InterPro"/>
</dbReference>
<dbReference type="Proteomes" id="UP000746751">
    <property type="component" value="Unassembled WGS sequence"/>
</dbReference>
<dbReference type="HAMAP" id="MF_00027">
    <property type="entry name" value="CobB_CbiA"/>
    <property type="match status" value="1"/>
</dbReference>
<evidence type="ECO:0000313" key="11">
    <source>
        <dbReference type="Proteomes" id="UP000746751"/>
    </source>
</evidence>
<dbReference type="SUPFAM" id="SSF52540">
    <property type="entry name" value="P-loop containing nucleoside triphosphate hydrolases"/>
    <property type="match status" value="1"/>
</dbReference>
<dbReference type="Pfam" id="PF07685">
    <property type="entry name" value="GATase_3"/>
    <property type="match status" value="1"/>
</dbReference>
<dbReference type="EMBL" id="DYVF01000027">
    <property type="protein sequence ID" value="HJG30471.1"/>
    <property type="molecule type" value="Genomic_DNA"/>
</dbReference>
<feature type="active site" description="Nucleophile" evidence="7">
    <location>
        <position position="335"/>
    </location>
</feature>
<name>A0A921IPC4_9ACTN</name>
<dbReference type="GO" id="GO:0043802">
    <property type="term" value="F:hydrogenobyrinic acid a,c-diamide synthase (glutamine-hydrolysing) activity"/>
    <property type="evidence" value="ECO:0007669"/>
    <property type="project" value="UniProtKB-UniRule"/>
</dbReference>
<dbReference type="InterPro" id="IPR011698">
    <property type="entry name" value="GATase_3"/>
</dbReference>
<dbReference type="InterPro" id="IPR004484">
    <property type="entry name" value="CbiA/CobB_synth"/>
</dbReference>
<comment type="domain">
    <text evidence="7">Comprises of two domains. The C-terminal domain contains the binding site for glutamine and catalyzes the hydrolysis of this substrate to glutamate and ammonia. The N-terminal domain is anticipated to bind ATP and hydrogenobyrinate and catalyzes the ultimate synthesis of the diamide product. The ammonia produced via the glutaminase domain is probably translocated to the adjacent domain via a molecular tunnel, where it reacts with an activated intermediate.</text>
</comment>
<feature type="domain" description="CobQ/CobB/MinD/ParA nucleotide binding" evidence="8">
    <location>
        <begin position="10"/>
        <end position="194"/>
    </location>
</feature>